<reference evidence="1 2" key="1">
    <citation type="submission" date="2024-02" db="EMBL/GenBank/DDBJ databases">
        <title>High-quality chromosome-scale genome assembly of Pensacola bahiagrass (Paspalum notatum Flugge var. saurae).</title>
        <authorList>
            <person name="Vega J.M."/>
            <person name="Podio M."/>
            <person name="Orjuela J."/>
            <person name="Siena L.A."/>
            <person name="Pessino S.C."/>
            <person name="Combes M.C."/>
            <person name="Mariac C."/>
            <person name="Albertini E."/>
            <person name="Pupilli F."/>
            <person name="Ortiz J.P.A."/>
            <person name="Leblanc O."/>
        </authorList>
    </citation>
    <scope>NUCLEOTIDE SEQUENCE [LARGE SCALE GENOMIC DNA]</scope>
    <source>
        <strain evidence="1">R1</strain>
        <tissue evidence="1">Leaf</tissue>
    </source>
</reference>
<organism evidence="1 2">
    <name type="scientific">Paspalum notatum var. saurae</name>
    <dbReference type="NCBI Taxonomy" id="547442"/>
    <lineage>
        <taxon>Eukaryota</taxon>
        <taxon>Viridiplantae</taxon>
        <taxon>Streptophyta</taxon>
        <taxon>Embryophyta</taxon>
        <taxon>Tracheophyta</taxon>
        <taxon>Spermatophyta</taxon>
        <taxon>Magnoliopsida</taxon>
        <taxon>Liliopsida</taxon>
        <taxon>Poales</taxon>
        <taxon>Poaceae</taxon>
        <taxon>PACMAD clade</taxon>
        <taxon>Panicoideae</taxon>
        <taxon>Andropogonodae</taxon>
        <taxon>Paspaleae</taxon>
        <taxon>Paspalinae</taxon>
        <taxon>Paspalum</taxon>
    </lineage>
</organism>
<evidence type="ECO:0000313" key="1">
    <source>
        <dbReference type="EMBL" id="WVZ79485.1"/>
    </source>
</evidence>
<sequence length="179" mass="19253">MPHRWNRSVPVFFGEKETPYILPSVRPSAVSFCAGAHARGEVPRTPSLRPSTSPTGASLVPLSSLFYPPLLSQEPRKKKVLPKLLSQDSTLEAIGDHGAPLLLLLGQEGARGPISLPFDFHNLGAALSSFSTLETAPVNQVELEPTSEPVSNVPSFENQGEPKTVYGYFYPAEGGDGQE</sequence>
<protein>
    <submittedName>
        <fullName evidence="1">Uncharacterized protein</fullName>
    </submittedName>
</protein>
<gene>
    <name evidence="1" type="ORF">U9M48_027058</name>
</gene>
<accession>A0AAQ3TTY2</accession>
<dbReference type="Proteomes" id="UP001341281">
    <property type="component" value="Chromosome 06"/>
</dbReference>
<dbReference type="AlphaFoldDB" id="A0AAQ3TTY2"/>
<name>A0AAQ3TTY2_PASNO</name>
<keyword evidence="2" id="KW-1185">Reference proteome</keyword>
<dbReference type="EMBL" id="CP144750">
    <property type="protein sequence ID" value="WVZ79485.1"/>
    <property type="molecule type" value="Genomic_DNA"/>
</dbReference>
<proteinExistence type="predicted"/>
<evidence type="ECO:0000313" key="2">
    <source>
        <dbReference type="Proteomes" id="UP001341281"/>
    </source>
</evidence>